<name>A0A1A3KQG3_MYCAS</name>
<accession>A0A1A3KQG3</accession>
<dbReference type="PANTHER" id="PTHR43400">
    <property type="entry name" value="FUMARATE REDUCTASE"/>
    <property type="match status" value="1"/>
</dbReference>
<dbReference type="PANTHER" id="PTHR43400:SF10">
    <property type="entry name" value="3-OXOSTEROID 1-DEHYDROGENASE"/>
    <property type="match status" value="1"/>
</dbReference>
<evidence type="ECO:0000256" key="4">
    <source>
        <dbReference type="ARBA" id="ARBA00023002"/>
    </source>
</evidence>
<evidence type="ECO:0000259" key="5">
    <source>
        <dbReference type="Pfam" id="PF00890"/>
    </source>
</evidence>
<sequence>MTAPSATIPAGLAVADTSVDLLVVGSGTGMAAALTAHELGLSVLIVEKSSYVGGSTARSGGALWLPAGPILEEAGAGDTTAKATSYLEAVVAGSAPAQRSTGFVEHVPAMVGMLRRTTGLRLFWARDYSDYHPEQPGGSAAGRTCECRPFDTAILGQYRTRLRPGVLEAGFAIPTTGADYRWMNLVARVPRKGIPTFGKRIAQGMGGLLIGRRYAAGGQGLAAGMFAGVINAGIPVWTDTTLSRLLGDGARVTGAALNHGGREVIVTARRGVVLATGGFDHSMDMRWKFQSESLGAHQSLGADTNTGDGIRVAQEFNAGIDLMDQAWWFPAIAPLPGKAPTVMLAERSLPGCVIVNQHGRRFTNEASDYMSFGQRLLELERSGSPVETMWIVFDRQYRNSYVFGAELFPRMKVPQAWFDAGIAARAETLADLAAQMGVPTTEFAKTMRSFNENAAAGRDPEFGRGESAYDRYYGDPTIKPNPNLRPLINGPFYAVKMVLSDLGTCGGLKADERARVLREDGSAIAGLYAIGNTAANAFGTSYPGAGATIAQGLVYGYIAARDAAHDAARDAVN</sequence>
<comment type="cofactor">
    <cofactor evidence="1">
        <name>FAD</name>
        <dbReference type="ChEBI" id="CHEBI:57692"/>
    </cofactor>
</comment>
<keyword evidence="3" id="KW-0274">FAD</keyword>
<keyword evidence="2" id="KW-0285">Flavoprotein</keyword>
<dbReference type="InterPro" id="IPR003953">
    <property type="entry name" value="FAD-dep_OxRdtase_2_FAD-bd"/>
</dbReference>
<dbReference type="GO" id="GO:0033765">
    <property type="term" value="F:steroid dehydrogenase activity, acting on the CH-CH group of donors"/>
    <property type="evidence" value="ECO:0007669"/>
    <property type="project" value="UniProtKB-ARBA"/>
</dbReference>
<dbReference type="InterPro" id="IPR036188">
    <property type="entry name" value="FAD/NAD-bd_sf"/>
</dbReference>
<dbReference type="SUPFAM" id="SSF51905">
    <property type="entry name" value="FAD/NAD(P)-binding domain"/>
    <property type="match status" value="1"/>
</dbReference>
<proteinExistence type="predicted"/>
<comment type="caution">
    <text evidence="6">The sequence shown here is derived from an EMBL/GenBank/DDBJ whole genome shotgun (WGS) entry which is preliminary data.</text>
</comment>
<dbReference type="InterPro" id="IPR050315">
    <property type="entry name" value="FAD-oxidoreductase_2"/>
</dbReference>
<dbReference type="InterPro" id="IPR027477">
    <property type="entry name" value="Succ_DH/fumarate_Rdtase_cat_sf"/>
</dbReference>
<protein>
    <submittedName>
        <fullName evidence="6">3-ketosteroid-delta-1-dehydrogenase</fullName>
    </submittedName>
</protein>
<organism evidence="6 7">
    <name type="scientific">Mycobacterium asiaticum</name>
    <dbReference type="NCBI Taxonomy" id="1790"/>
    <lineage>
        <taxon>Bacteria</taxon>
        <taxon>Bacillati</taxon>
        <taxon>Actinomycetota</taxon>
        <taxon>Actinomycetes</taxon>
        <taxon>Mycobacteriales</taxon>
        <taxon>Mycobacteriaceae</taxon>
        <taxon>Mycobacterium</taxon>
    </lineage>
</organism>
<dbReference type="EMBL" id="LZLM01000058">
    <property type="protein sequence ID" value="OBJ86674.1"/>
    <property type="molecule type" value="Genomic_DNA"/>
</dbReference>
<dbReference type="Pfam" id="PF00890">
    <property type="entry name" value="FAD_binding_2"/>
    <property type="match status" value="1"/>
</dbReference>
<evidence type="ECO:0000256" key="3">
    <source>
        <dbReference type="ARBA" id="ARBA00022827"/>
    </source>
</evidence>
<dbReference type="SUPFAM" id="SSF56425">
    <property type="entry name" value="Succinate dehydrogenase/fumarate reductase flavoprotein, catalytic domain"/>
    <property type="match status" value="1"/>
</dbReference>
<dbReference type="NCBIfam" id="NF009479">
    <property type="entry name" value="PRK12845.1"/>
    <property type="match status" value="1"/>
</dbReference>
<dbReference type="Proteomes" id="UP000093925">
    <property type="component" value="Unassembled WGS sequence"/>
</dbReference>
<dbReference type="RefSeq" id="WP_065139662.1">
    <property type="nucleotide sequence ID" value="NZ_LZLM01000058.1"/>
</dbReference>
<dbReference type="AlphaFoldDB" id="A0A1A3KQG3"/>
<dbReference type="GO" id="GO:0008202">
    <property type="term" value="P:steroid metabolic process"/>
    <property type="evidence" value="ECO:0007669"/>
    <property type="project" value="UniProtKB-ARBA"/>
</dbReference>
<keyword evidence="4" id="KW-0560">Oxidoreductase</keyword>
<evidence type="ECO:0000256" key="1">
    <source>
        <dbReference type="ARBA" id="ARBA00001974"/>
    </source>
</evidence>
<gene>
    <name evidence="6" type="ORF">A5640_10005</name>
</gene>
<reference evidence="6 7" key="1">
    <citation type="submission" date="2016-06" db="EMBL/GenBank/DDBJ databases">
        <authorList>
            <person name="Kjaerup R.B."/>
            <person name="Dalgaard T.S."/>
            <person name="Juul-Madsen H.R."/>
        </authorList>
    </citation>
    <scope>NUCLEOTIDE SEQUENCE [LARGE SCALE GENOMIC DNA]</scope>
    <source>
        <strain evidence="6 7">1276495.2</strain>
    </source>
</reference>
<dbReference type="Gene3D" id="3.50.50.60">
    <property type="entry name" value="FAD/NAD(P)-binding domain"/>
    <property type="match status" value="2"/>
</dbReference>
<evidence type="ECO:0000313" key="7">
    <source>
        <dbReference type="Proteomes" id="UP000093925"/>
    </source>
</evidence>
<evidence type="ECO:0000313" key="6">
    <source>
        <dbReference type="EMBL" id="OBJ86674.1"/>
    </source>
</evidence>
<evidence type="ECO:0000256" key="2">
    <source>
        <dbReference type="ARBA" id="ARBA00022630"/>
    </source>
</evidence>
<feature type="domain" description="FAD-dependent oxidoreductase 2 FAD-binding" evidence="5">
    <location>
        <begin position="20"/>
        <end position="548"/>
    </location>
</feature>